<dbReference type="PANTHER" id="PTHR11575">
    <property type="entry name" value="5'-NUCLEOTIDASE-RELATED"/>
    <property type="match status" value="1"/>
</dbReference>
<dbReference type="InterPro" id="IPR008334">
    <property type="entry name" value="5'-Nucleotdase_C"/>
</dbReference>
<feature type="domain" description="Calcineurin-like phosphoesterase" evidence="3">
    <location>
        <begin position="8"/>
        <end position="218"/>
    </location>
</feature>
<proteinExistence type="inferred from homology"/>
<evidence type="ECO:0000259" key="4">
    <source>
        <dbReference type="Pfam" id="PF02872"/>
    </source>
</evidence>
<name>A0A7S1BTZ3_9STRA</name>
<dbReference type="SUPFAM" id="SSF56300">
    <property type="entry name" value="Metallo-dependent phosphatases"/>
    <property type="match status" value="1"/>
</dbReference>
<evidence type="ECO:0000256" key="2">
    <source>
        <dbReference type="ARBA" id="ARBA00022729"/>
    </source>
</evidence>
<gene>
    <name evidence="5" type="ORF">CHYS00102_LOCUS23505</name>
</gene>
<comment type="similarity">
    <text evidence="1">Belongs to the 5'-nucleotidase family.</text>
</comment>
<evidence type="ECO:0000256" key="1">
    <source>
        <dbReference type="ARBA" id="ARBA00006654"/>
    </source>
</evidence>
<protein>
    <recommendedName>
        <fullName evidence="6">5'-Nucleotidase C-terminal domain-containing protein</fullName>
    </recommendedName>
</protein>
<accession>A0A7S1BTZ3</accession>
<dbReference type="InterPro" id="IPR029052">
    <property type="entry name" value="Metallo-depent_PP-like"/>
</dbReference>
<organism evidence="5">
    <name type="scientific">Corethron hystrix</name>
    <dbReference type="NCBI Taxonomy" id="216773"/>
    <lineage>
        <taxon>Eukaryota</taxon>
        <taxon>Sar</taxon>
        <taxon>Stramenopiles</taxon>
        <taxon>Ochrophyta</taxon>
        <taxon>Bacillariophyta</taxon>
        <taxon>Coscinodiscophyceae</taxon>
        <taxon>Corethrophycidae</taxon>
        <taxon>Corethrales</taxon>
        <taxon>Corethraceae</taxon>
        <taxon>Corethron</taxon>
    </lineage>
</organism>
<dbReference type="InterPro" id="IPR036907">
    <property type="entry name" value="5'-Nucleotdase_C_sf"/>
</dbReference>
<dbReference type="InterPro" id="IPR004843">
    <property type="entry name" value="Calcineurin-like_PHP"/>
</dbReference>
<feature type="domain" description="5'-Nucleotidase C-terminal" evidence="4">
    <location>
        <begin position="344"/>
        <end position="503"/>
    </location>
</feature>
<reference evidence="5" key="1">
    <citation type="submission" date="2021-01" db="EMBL/GenBank/DDBJ databases">
        <authorList>
            <person name="Corre E."/>
            <person name="Pelletier E."/>
            <person name="Niang G."/>
            <person name="Scheremetjew M."/>
            <person name="Finn R."/>
            <person name="Kale V."/>
            <person name="Holt S."/>
            <person name="Cochrane G."/>
            <person name="Meng A."/>
            <person name="Brown T."/>
            <person name="Cohen L."/>
        </authorList>
    </citation>
    <scope>NUCLEOTIDE SEQUENCE</scope>
    <source>
        <strain evidence="5">308</strain>
    </source>
</reference>
<dbReference type="GO" id="GO:0016787">
    <property type="term" value="F:hydrolase activity"/>
    <property type="evidence" value="ECO:0007669"/>
    <property type="project" value="InterPro"/>
</dbReference>
<dbReference type="Gene3D" id="3.60.21.10">
    <property type="match status" value="1"/>
</dbReference>
<dbReference type="Pfam" id="PF00149">
    <property type="entry name" value="Metallophos"/>
    <property type="match status" value="1"/>
</dbReference>
<dbReference type="Gene3D" id="3.90.780.10">
    <property type="entry name" value="5'-Nucleotidase, C-terminal domain"/>
    <property type="match status" value="1"/>
</dbReference>
<dbReference type="SUPFAM" id="SSF55816">
    <property type="entry name" value="5'-nucleotidase (syn. UDP-sugar hydrolase), C-terminal domain"/>
    <property type="match status" value="1"/>
</dbReference>
<dbReference type="EMBL" id="HBFR01032359">
    <property type="protein sequence ID" value="CAD8896291.1"/>
    <property type="molecule type" value="Transcribed_RNA"/>
</dbReference>
<dbReference type="GO" id="GO:0009166">
    <property type="term" value="P:nucleotide catabolic process"/>
    <property type="evidence" value="ECO:0007669"/>
    <property type="project" value="InterPro"/>
</dbReference>
<dbReference type="PANTHER" id="PTHR11575:SF24">
    <property type="entry name" value="5'-NUCLEOTIDASE"/>
    <property type="match status" value="1"/>
</dbReference>
<dbReference type="InterPro" id="IPR006179">
    <property type="entry name" value="5_nucleotidase/apyrase"/>
</dbReference>
<evidence type="ECO:0000313" key="5">
    <source>
        <dbReference type="EMBL" id="CAD8896291.1"/>
    </source>
</evidence>
<evidence type="ECO:0008006" key="6">
    <source>
        <dbReference type="Google" id="ProtNLM"/>
    </source>
</evidence>
<keyword evidence="2" id="KW-0732">Signal</keyword>
<dbReference type="Pfam" id="PF02872">
    <property type="entry name" value="5_nucleotid_C"/>
    <property type="match status" value="1"/>
</dbReference>
<sequence>MSKQRRIQVLATNDCHSQMDPADDGLGGIARRATYLRRTRANYEPDASLLLDIGDAFLGSLYFTFFGGEVELATMAHLGYRAMAMGNHDFDGGGLSNLRAKLQAHAPDLNVLCANVRHEGGGKVDIFHDFKVFSVGGVRVAVVGLMGGDAWQVTASSLRRGLVWEEPLPCARRLVRHLRAKNTADVYLCCSHTGINRGDREIAAAALFDAVLSGHEHASVTDHEWSLVSNGLANGLGGTMLQPGWYGGRHVARLELGVGPDGSAAAALTCLAATSDIIDSQYEEDAEMCAILVPYKASFEQQIEEVVGSSWSSDFVKERMGLPDRHLYTPEVLDQSPSAKPTSLRGSSCPLGTLVAEAFRTYTTIEPQHKAADLATATATSIARYRADFAMVNTGAIRASLPGKGQPVRWKDIDGVWPWPDDGLPVAFKLPGSAIRNLLTASNITRFALRMSGMCYQFTGLRYTLHMHKDAPEQKLHIAEIWIGDQLLDENAIYTGVTSRYCLEEDILSTLKISGVEQLPAKPIVDCAFQGTKSKWEPISLKDYLMRYVTEHSPLRLLEPCYAQGTGDIYPE</sequence>
<dbReference type="AlphaFoldDB" id="A0A7S1BTZ3"/>
<evidence type="ECO:0000259" key="3">
    <source>
        <dbReference type="Pfam" id="PF00149"/>
    </source>
</evidence>